<evidence type="ECO:0000256" key="2">
    <source>
        <dbReference type="ARBA" id="ARBA00022630"/>
    </source>
</evidence>
<dbReference type="OrthoDB" id="9794638at2"/>
<comment type="caution">
    <text evidence="6">The sequence shown here is derived from an EMBL/GenBank/DDBJ whole genome shotgun (WGS) entry which is preliminary data.</text>
</comment>
<dbReference type="GO" id="GO:0016646">
    <property type="term" value="F:oxidoreductase activity, acting on the CH-NH group of donors, NAD or NADP as acceptor"/>
    <property type="evidence" value="ECO:0007669"/>
    <property type="project" value="UniProtKB-ARBA"/>
</dbReference>
<comment type="cofactor">
    <cofactor evidence="1">
        <name>FMN</name>
        <dbReference type="ChEBI" id="CHEBI:58210"/>
    </cofactor>
</comment>
<evidence type="ECO:0000256" key="4">
    <source>
        <dbReference type="ARBA" id="ARBA00038054"/>
    </source>
</evidence>
<gene>
    <name evidence="6" type="ORF">TW72_10460</name>
</gene>
<comment type="similarity">
    <text evidence="4">Belongs to the flavoredoxin family.</text>
</comment>
<evidence type="ECO:0000313" key="6">
    <source>
        <dbReference type="EMBL" id="KJY99289.1"/>
    </source>
</evidence>
<evidence type="ECO:0000256" key="3">
    <source>
        <dbReference type="ARBA" id="ARBA00022643"/>
    </source>
</evidence>
<keyword evidence="3" id="KW-0288">FMN</keyword>
<dbReference type="Gene3D" id="2.30.110.10">
    <property type="entry name" value="Electron Transport, Fmn-binding Protein, Chain A"/>
    <property type="match status" value="1"/>
</dbReference>
<dbReference type="Pfam" id="PF01613">
    <property type="entry name" value="Flavin_Reduct"/>
    <property type="match status" value="1"/>
</dbReference>
<sequence length="204" mass="21906">MLLHTRDAESSQQLYQHLVGAITPRPIAWVSTRSATGVDNIAPYSFFSVASCQPPVLSVTHVTPRTGEPKDTLKNLLATKECVVNVVTEDLLTAMNQSCANYPSDISEFTAVGIDKHTSHSVSVPGVAAAPVRYECTLREVIELGSEPGSGQVMLLDIKTIDIDDALLVDGRIAPERLPTIGKLGGDAYAHTTRQSVLSRPVLD</sequence>
<protein>
    <submittedName>
        <fullName evidence="6">Flavin reductase</fullName>
    </submittedName>
</protein>
<dbReference type="InterPro" id="IPR002563">
    <property type="entry name" value="Flavin_Rdtase-like_dom"/>
</dbReference>
<dbReference type="PATRIC" id="fig|151081.8.peg.1930"/>
<evidence type="ECO:0000313" key="7">
    <source>
        <dbReference type="Proteomes" id="UP000033664"/>
    </source>
</evidence>
<dbReference type="SUPFAM" id="SSF50475">
    <property type="entry name" value="FMN-binding split barrel"/>
    <property type="match status" value="1"/>
</dbReference>
<dbReference type="PANTHER" id="PTHR33798">
    <property type="entry name" value="FLAVOPROTEIN OXYGENASE"/>
    <property type="match status" value="1"/>
</dbReference>
<dbReference type="PANTHER" id="PTHR33798:SF5">
    <property type="entry name" value="FLAVIN REDUCTASE LIKE DOMAIN-CONTAINING PROTEIN"/>
    <property type="match status" value="1"/>
</dbReference>
<evidence type="ECO:0000256" key="1">
    <source>
        <dbReference type="ARBA" id="ARBA00001917"/>
    </source>
</evidence>
<reference evidence="6 7" key="1">
    <citation type="journal article" date="2015" name="BMC Genomics">
        <title>Genome mining reveals unlocked bioactive potential of marine Gram-negative bacteria.</title>
        <authorList>
            <person name="Machado H."/>
            <person name="Sonnenschein E.C."/>
            <person name="Melchiorsen J."/>
            <person name="Gram L."/>
        </authorList>
    </citation>
    <scope>NUCLEOTIDE SEQUENCE [LARGE SCALE GENOMIC DNA]</scope>
    <source>
        <strain evidence="6 7">S3137</strain>
    </source>
</reference>
<dbReference type="GeneID" id="58228913"/>
<dbReference type="GO" id="GO:0010181">
    <property type="term" value="F:FMN binding"/>
    <property type="evidence" value="ECO:0007669"/>
    <property type="project" value="InterPro"/>
</dbReference>
<organism evidence="6 7">
    <name type="scientific">Pseudoalteromonas ruthenica</name>
    <dbReference type="NCBI Taxonomy" id="151081"/>
    <lineage>
        <taxon>Bacteria</taxon>
        <taxon>Pseudomonadati</taxon>
        <taxon>Pseudomonadota</taxon>
        <taxon>Gammaproteobacteria</taxon>
        <taxon>Alteromonadales</taxon>
        <taxon>Pseudoalteromonadaceae</taxon>
        <taxon>Pseudoalteromonas</taxon>
    </lineage>
</organism>
<dbReference type="InterPro" id="IPR012349">
    <property type="entry name" value="Split_barrel_FMN-bd"/>
</dbReference>
<proteinExistence type="inferred from homology"/>
<accession>A0A0F4PVZ1</accession>
<keyword evidence="7" id="KW-1185">Reference proteome</keyword>
<dbReference type="SMART" id="SM00903">
    <property type="entry name" value="Flavin_Reduct"/>
    <property type="match status" value="1"/>
</dbReference>
<keyword evidence="2" id="KW-0285">Flavoprotein</keyword>
<dbReference type="AlphaFoldDB" id="A0A0F4PVZ1"/>
<feature type="domain" description="Flavin reductase like" evidence="5">
    <location>
        <begin position="20"/>
        <end position="176"/>
    </location>
</feature>
<dbReference type="RefSeq" id="WP_045979411.1">
    <property type="nucleotide sequence ID" value="NZ_JXXY01000007.1"/>
</dbReference>
<dbReference type="eggNOG" id="COG1853">
    <property type="taxonomic scope" value="Bacteria"/>
</dbReference>
<name>A0A0F4PVZ1_9GAMM</name>
<evidence type="ECO:0000259" key="5">
    <source>
        <dbReference type="SMART" id="SM00903"/>
    </source>
</evidence>
<dbReference type="EMBL" id="JXXZ01000008">
    <property type="protein sequence ID" value="KJY99289.1"/>
    <property type="molecule type" value="Genomic_DNA"/>
</dbReference>
<dbReference type="Proteomes" id="UP000033664">
    <property type="component" value="Unassembled WGS sequence"/>
</dbReference>